<keyword evidence="8" id="KW-1185">Reference proteome</keyword>
<evidence type="ECO:0000259" key="6">
    <source>
        <dbReference type="SMART" id="SM00560"/>
    </source>
</evidence>
<keyword evidence="2" id="KW-0378">Hydrolase</keyword>
<dbReference type="GO" id="GO:0009341">
    <property type="term" value="C:beta-galactosidase complex"/>
    <property type="evidence" value="ECO:0007669"/>
    <property type="project" value="InterPro"/>
</dbReference>
<evidence type="ECO:0000256" key="1">
    <source>
        <dbReference type="ARBA" id="ARBA00022729"/>
    </source>
</evidence>
<gene>
    <name evidence="7" type="ORF">J3R75_003712</name>
</gene>
<organism evidence="7 8">
    <name type="scientific">Oligosphaera ethanolica</name>
    <dbReference type="NCBI Taxonomy" id="760260"/>
    <lineage>
        <taxon>Bacteria</taxon>
        <taxon>Pseudomonadati</taxon>
        <taxon>Lentisphaerota</taxon>
        <taxon>Oligosphaeria</taxon>
        <taxon>Oligosphaerales</taxon>
        <taxon>Oligosphaeraceae</taxon>
        <taxon>Oligosphaera</taxon>
    </lineage>
</organism>
<protein>
    <recommendedName>
        <fullName evidence="6">LamG-like jellyroll fold domain-containing protein</fullName>
    </recommendedName>
</protein>
<name>A0AAE3VJK3_9BACT</name>
<dbReference type="SUPFAM" id="SSF49899">
    <property type="entry name" value="Concanavalin A-like lectins/glucanases"/>
    <property type="match status" value="1"/>
</dbReference>
<keyword evidence="3" id="KW-1015">Disulfide bond</keyword>
<dbReference type="InterPro" id="IPR013529">
    <property type="entry name" value="Glyco_hydro_42_N"/>
</dbReference>
<keyword evidence="1 5" id="KW-0732">Signal</keyword>
<feature type="domain" description="LamG-like jellyroll fold" evidence="6">
    <location>
        <begin position="72"/>
        <end position="230"/>
    </location>
</feature>
<dbReference type="InterPro" id="IPR013320">
    <property type="entry name" value="ConA-like_dom_sf"/>
</dbReference>
<dbReference type="Pfam" id="PF13385">
    <property type="entry name" value="Laminin_G_3"/>
    <property type="match status" value="1"/>
</dbReference>
<dbReference type="Gene3D" id="3.20.20.80">
    <property type="entry name" value="Glycosidases"/>
    <property type="match status" value="1"/>
</dbReference>
<dbReference type="Gene3D" id="3.40.50.880">
    <property type="match status" value="1"/>
</dbReference>
<dbReference type="GO" id="GO:0005975">
    <property type="term" value="P:carbohydrate metabolic process"/>
    <property type="evidence" value="ECO:0007669"/>
    <property type="project" value="InterPro"/>
</dbReference>
<dbReference type="RefSeq" id="WP_307264644.1">
    <property type="nucleotide sequence ID" value="NZ_JAUSVL010000001.1"/>
</dbReference>
<dbReference type="SMART" id="SM00560">
    <property type="entry name" value="LamGL"/>
    <property type="match status" value="1"/>
</dbReference>
<evidence type="ECO:0000256" key="2">
    <source>
        <dbReference type="ARBA" id="ARBA00022801"/>
    </source>
</evidence>
<dbReference type="InterPro" id="IPR017853">
    <property type="entry name" value="GH"/>
</dbReference>
<dbReference type="EMBL" id="JAUSVL010000001">
    <property type="protein sequence ID" value="MDQ0291605.1"/>
    <property type="molecule type" value="Genomic_DNA"/>
</dbReference>
<comment type="caution">
    <text evidence="7">The sequence shown here is derived from an EMBL/GenBank/DDBJ whole genome shotgun (WGS) entry which is preliminary data.</text>
</comment>
<dbReference type="Proteomes" id="UP001238163">
    <property type="component" value="Unassembled WGS sequence"/>
</dbReference>
<sequence>MPFCRTCSAAVVLLTSLSLFAQPATPFYHLSGRSAPSLRHALFAPDHDVLLCTAANPHGSSVDLPPALFNPHELSICAWVVLKAQKQHDYRQVVFKSRRNDSPQRVDFKFGFWGAVPEFAYIHEDGKWHGIMRNGNDLAIAPNRRVPLADCPRLREDHWEHVAAVFNHGHIALYINGECRLEGRTPHDALLIQDTLMRIGCGEASGGANAFVLNGLLDDLRLYPQALDSAQIKQLVADSKGKYSAGKIRFQDPSEQFKAEFDPTFARKLAIVKAYEANPPPPSVSAQSPSMSIVRQHGVPMAARDGVVESMMCLMPQCSTDNHGVTMACRDFAAAGVDTVSDIFFPWMKWGDNCSGWWLAPGEYDFARIEDRLRAMTAGNPNARIIVRIKMNVPNWWLERYPEELSVNERGARSQQPAMSSERWLNDACGMLTDVVRHLEQSPLAKHIIGYLPAGGGTSEWFWWNYEKGLQDYSPANTAVFRRWLMGKYGTDDALQRAWRNPAVTLANATVPSPDLRNASEDGVFRDVRATQAVTDYRLFMSDVTSAAIGRAVRAVRAGLTTRKLVGTFYGYAHYLAGNTWQRLDNLGFQNLHKVLADPELDFLCAPTAYDRRRGGQEGDFIVAPTASLQLHNKLYWDEADIRTHLADGNESHKATSPDETAAILWRSFGHSLTKGTYLWWFLLSGNASFHTERIMNDVSAMARLDRELIDQPRRSVADIAVFSDELSLHYLNSTQPRLRNYSRDAFTELARLGAPSDCYLLDDIAHPALPRYKLYIFLNAFYITPERRQAIHDRLARDGATALWFYAPGYLSPTGNDCQTMAELTGISFTRQELGQDASVDWLDAAGGWPGDPLRQLKRCPALTPAFAVNDAAATPLARLAGTGAVVAASKELPWGRSVYCLVPPSAEFLRALCDLLAIHVYSRSNDVFQANARFVMLHSRDDAPKSITLPKPRGWRNLIDGTVHPPTASISFPLPHGQTALFELLPPEDAQP</sequence>
<accession>A0AAE3VJK3</accession>
<evidence type="ECO:0000256" key="3">
    <source>
        <dbReference type="ARBA" id="ARBA00023157"/>
    </source>
</evidence>
<evidence type="ECO:0000256" key="5">
    <source>
        <dbReference type="SAM" id="SignalP"/>
    </source>
</evidence>
<dbReference type="AlphaFoldDB" id="A0AAE3VJK3"/>
<feature type="chain" id="PRO_5042200725" description="LamG-like jellyroll fold domain-containing protein" evidence="5">
    <location>
        <begin position="22"/>
        <end position="994"/>
    </location>
</feature>
<dbReference type="Gene3D" id="2.60.120.200">
    <property type="match status" value="1"/>
</dbReference>
<dbReference type="Pfam" id="PF02449">
    <property type="entry name" value="Glyco_hydro_42"/>
    <property type="match status" value="1"/>
</dbReference>
<keyword evidence="4" id="KW-0326">Glycosidase</keyword>
<proteinExistence type="predicted"/>
<dbReference type="SUPFAM" id="SSF51445">
    <property type="entry name" value="(Trans)glycosidases"/>
    <property type="match status" value="1"/>
</dbReference>
<dbReference type="GO" id="GO:0004565">
    <property type="term" value="F:beta-galactosidase activity"/>
    <property type="evidence" value="ECO:0007669"/>
    <property type="project" value="InterPro"/>
</dbReference>
<dbReference type="InterPro" id="IPR029062">
    <property type="entry name" value="Class_I_gatase-like"/>
</dbReference>
<dbReference type="InterPro" id="IPR006558">
    <property type="entry name" value="LamG-like"/>
</dbReference>
<feature type="signal peptide" evidence="5">
    <location>
        <begin position="1"/>
        <end position="21"/>
    </location>
</feature>
<evidence type="ECO:0000256" key="4">
    <source>
        <dbReference type="ARBA" id="ARBA00023295"/>
    </source>
</evidence>
<evidence type="ECO:0000313" key="7">
    <source>
        <dbReference type="EMBL" id="MDQ0291605.1"/>
    </source>
</evidence>
<reference evidence="7" key="1">
    <citation type="submission" date="2023-07" db="EMBL/GenBank/DDBJ databases">
        <title>Genomic Encyclopedia of Type Strains, Phase IV (KMG-IV): sequencing the most valuable type-strain genomes for metagenomic binning, comparative biology and taxonomic classification.</title>
        <authorList>
            <person name="Goeker M."/>
        </authorList>
    </citation>
    <scope>NUCLEOTIDE SEQUENCE</scope>
    <source>
        <strain evidence="7">DSM 24202</strain>
    </source>
</reference>
<evidence type="ECO:0000313" key="8">
    <source>
        <dbReference type="Proteomes" id="UP001238163"/>
    </source>
</evidence>